<evidence type="ECO:0000256" key="3">
    <source>
        <dbReference type="ARBA" id="ARBA00022448"/>
    </source>
</evidence>
<keyword evidence="4" id="KW-0410">Iron transport</keyword>
<evidence type="ECO:0000256" key="2">
    <source>
        <dbReference type="ARBA" id="ARBA00008814"/>
    </source>
</evidence>
<proteinExistence type="inferred from homology"/>
<dbReference type="Gene3D" id="3.40.50.1980">
    <property type="entry name" value="Nitrogenase molybdenum iron protein domain"/>
    <property type="match status" value="2"/>
</dbReference>
<dbReference type="PANTHER" id="PTHR30532:SF1">
    <property type="entry name" value="IRON(3+)-HYDROXAMATE-BINDING PROTEIN FHUD"/>
    <property type="match status" value="1"/>
</dbReference>
<reference evidence="7 8" key="1">
    <citation type="submission" date="2016-10" db="EMBL/GenBank/DDBJ databases">
        <title>Draft Genome sequence of Roseomonas sp. strain M3.</title>
        <authorList>
            <person name="Subhash Y."/>
            <person name="Lee S."/>
        </authorList>
    </citation>
    <scope>NUCLEOTIDE SEQUENCE [LARGE SCALE GENOMIC DNA]</scope>
    <source>
        <strain evidence="7 8">M3</strain>
    </source>
</reference>
<keyword evidence="8" id="KW-1185">Reference proteome</keyword>
<dbReference type="InterPro" id="IPR051313">
    <property type="entry name" value="Bact_iron-sidero_bind"/>
</dbReference>
<dbReference type="GO" id="GO:1901678">
    <property type="term" value="P:iron coordination entity transport"/>
    <property type="evidence" value="ECO:0007669"/>
    <property type="project" value="UniProtKB-ARBA"/>
</dbReference>
<keyword evidence="3" id="KW-0813">Transport</keyword>
<comment type="caution">
    <text evidence="7">The sequence shown here is derived from an EMBL/GenBank/DDBJ whole genome shotgun (WGS) entry which is preliminary data.</text>
</comment>
<dbReference type="Pfam" id="PF01497">
    <property type="entry name" value="Peripla_BP_2"/>
    <property type="match status" value="1"/>
</dbReference>
<accession>A0A1V2GXT4</accession>
<dbReference type="PROSITE" id="PS50983">
    <property type="entry name" value="FE_B12_PBP"/>
    <property type="match status" value="1"/>
</dbReference>
<organism evidence="7 8">
    <name type="scientific">Teichococcus deserti</name>
    <dbReference type="NCBI Taxonomy" id="1817963"/>
    <lineage>
        <taxon>Bacteria</taxon>
        <taxon>Pseudomonadati</taxon>
        <taxon>Pseudomonadota</taxon>
        <taxon>Alphaproteobacteria</taxon>
        <taxon>Acetobacterales</taxon>
        <taxon>Roseomonadaceae</taxon>
        <taxon>Roseomonas</taxon>
    </lineage>
</organism>
<evidence type="ECO:0000256" key="5">
    <source>
        <dbReference type="ARBA" id="ARBA00022729"/>
    </source>
</evidence>
<dbReference type="AlphaFoldDB" id="A0A1V2GXT4"/>
<evidence type="ECO:0000313" key="7">
    <source>
        <dbReference type="EMBL" id="ONG49766.1"/>
    </source>
</evidence>
<dbReference type="GO" id="GO:0030288">
    <property type="term" value="C:outer membrane-bounded periplasmic space"/>
    <property type="evidence" value="ECO:0007669"/>
    <property type="project" value="TreeGrafter"/>
</dbReference>
<keyword evidence="5" id="KW-0732">Signal</keyword>
<comment type="similarity">
    <text evidence="2">Belongs to the bacterial solute-binding protein 8 family.</text>
</comment>
<name>A0A1V2GXT4_9PROT</name>
<dbReference type="EMBL" id="MLCO01000218">
    <property type="protein sequence ID" value="ONG49766.1"/>
    <property type="molecule type" value="Genomic_DNA"/>
</dbReference>
<evidence type="ECO:0000313" key="8">
    <source>
        <dbReference type="Proteomes" id="UP000188879"/>
    </source>
</evidence>
<comment type="subcellular location">
    <subcellularLocation>
        <location evidence="1">Cell envelope</location>
    </subcellularLocation>
</comment>
<evidence type="ECO:0000256" key="4">
    <source>
        <dbReference type="ARBA" id="ARBA00022496"/>
    </source>
</evidence>
<feature type="domain" description="Fe/B12 periplasmic-binding" evidence="6">
    <location>
        <begin position="20"/>
        <end position="284"/>
    </location>
</feature>
<keyword evidence="4" id="KW-0406">Ion transport</keyword>
<keyword evidence="4" id="KW-0408">Iron</keyword>
<evidence type="ECO:0000259" key="6">
    <source>
        <dbReference type="PROSITE" id="PS50983"/>
    </source>
</evidence>
<dbReference type="SUPFAM" id="SSF53807">
    <property type="entry name" value="Helical backbone' metal receptor"/>
    <property type="match status" value="1"/>
</dbReference>
<protein>
    <recommendedName>
        <fullName evidence="6">Fe/B12 periplasmic-binding domain-containing protein</fullName>
    </recommendedName>
</protein>
<evidence type="ECO:0000256" key="1">
    <source>
        <dbReference type="ARBA" id="ARBA00004196"/>
    </source>
</evidence>
<gene>
    <name evidence="7" type="ORF">BKE38_20235</name>
</gene>
<dbReference type="InterPro" id="IPR002491">
    <property type="entry name" value="ABC_transptr_periplasmic_BD"/>
</dbReference>
<dbReference type="PANTHER" id="PTHR30532">
    <property type="entry name" value="IRON III DICITRATE-BINDING PERIPLASMIC PROTEIN"/>
    <property type="match status" value="1"/>
</dbReference>
<dbReference type="PRINTS" id="PR01715">
    <property type="entry name" value="FERRIBNDNGPP"/>
</dbReference>
<sequence length="284" mass="29671">MLGGLGALAVPHPAGAATPRLASLDLALTEALLTLGVTPLAVANLPLYRRLVGDPVLPEGVIELGPQQEPNLELLQALRPDRILAADWQAGGLRRVSSSFSTSFLSVFAADGDALAQAARLLRAVATLSGTDAEPIIAEATTGIADAALSVQGLDDRPVLLFRLMEDARNMAVFGSRGMPGGVLARLGLRNAWQGRQNAAGVASAGIEALASMPEARLIHFDRGAETARALSRLEVSRFWQALPALRQGRIAAMPVIYPNGGLASAGRLARQIAARLPELARHG</sequence>
<dbReference type="Proteomes" id="UP000188879">
    <property type="component" value="Unassembled WGS sequence"/>
</dbReference>